<evidence type="ECO:0000259" key="3">
    <source>
        <dbReference type="PROSITE" id="PS50168"/>
    </source>
</evidence>
<sequence>MASAQEEYRVSSYRKLLIELSIELSAKDLEGLKFAAGDFLPSRLIENAGSGLQLFDALQKDDKIGPPNVTLLQNMFKIIGRVDLSRKVQIFSLTTGRIEPDDGPGIMVTECDGAGNGDDTGTAKSDPFNTIEIAKDGPEHMVTDGAGDGDDTGTAISDPVNTIDTAEVEAEPFQTVHPIDQPLLDSADPSTVFTAGRRGGHGAHTTKDCTSGFSNNGSSLRSMGPYPTPLEVQTGQQTGPAQNPSSSRVQHDPAMEPEPARYVNFLFYEGYSVEILGGKHFKTRDGEFVEMKSGTQYKILVKNSHTYGCHLDISIDGFDVGGWALHGGEEISIERSAYEAKTFTFYRVKTAPKEAGIESGRAENGLVKCVFTPEAFLNIPVTISGSSQSLNVSMAPCATVGDLKHEMQSQLEIQNDPDQVLAQDDKLLSNAARLKRVLGTPGNLRLIDAEMTITVTVEASSSVPSPKTFPIKVHPGKAKVHDLMEQIERELNVPVSDQKLYFGRTLLSGAPRRCLPDELICSSRPAVAVTLPEYFHITVEEQNGDSHAIKIDKEKNLRAVLEEIPPCRNLQENTQVMFDFNEEQLCPFTDERTLNRLGICSGSKLELVIKILFIEVEACFSDGTPSVRVRCSPQDTFQDLVKKIRLKNKREKWRFTFAMDTRIFHPDQDKSPLQDYGITHGCTLNVTRHPATDDTIVPHETVHSSQLEGWLSDVPGKRKVQEKKSFFCILKEKLFKKPLGEHRRMETAVS</sequence>
<protein>
    <recommendedName>
        <fullName evidence="3">DED domain-containing protein</fullName>
    </recommendedName>
</protein>
<dbReference type="InterPro" id="IPR001875">
    <property type="entry name" value="DED_dom"/>
</dbReference>
<dbReference type="PROSITE" id="PS50168">
    <property type="entry name" value="DED"/>
    <property type="match status" value="1"/>
</dbReference>
<keyword evidence="1" id="KW-0053">Apoptosis</keyword>
<dbReference type="SMART" id="SM00031">
    <property type="entry name" value="DED"/>
    <property type="match status" value="1"/>
</dbReference>
<dbReference type="PANTHER" id="PTHR48169:SF7">
    <property type="entry name" value="CASPASE 10"/>
    <property type="match status" value="1"/>
</dbReference>
<dbReference type="SUPFAM" id="SSF54236">
    <property type="entry name" value="Ubiquitin-like"/>
    <property type="match status" value="2"/>
</dbReference>
<name>A0A2B4SX31_STYPI</name>
<comment type="caution">
    <text evidence="4">The sequence shown here is derived from an EMBL/GenBank/DDBJ whole genome shotgun (WGS) entry which is preliminary data.</text>
</comment>
<dbReference type="AlphaFoldDB" id="A0A2B4SX31"/>
<evidence type="ECO:0000256" key="2">
    <source>
        <dbReference type="SAM" id="MobiDB-lite"/>
    </source>
</evidence>
<dbReference type="InterPro" id="IPR011029">
    <property type="entry name" value="DEATH-like_dom_sf"/>
</dbReference>
<dbReference type="Gene3D" id="1.10.533.10">
    <property type="entry name" value="Death Domain, Fas"/>
    <property type="match status" value="1"/>
</dbReference>
<feature type="compositionally biased region" description="Polar residues" evidence="2">
    <location>
        <begin position="208"/>
        <end position="221"/>
    </location>
</feature>
<proteinExistence type="predicted"/>
<feature type="region of interest" description="Disordered" evidence="2">
    <location>
        <begin position="198"/>
        <end position="253"/>
    </location>
</feature>
<dbReference type="InterPro" id="IPR029071">
    <property type="entry name" value="Ubiquitin-like_domsf"/>
</dbReference>
<dbReference type="CDD" id="cd17039">
    <property type="entry name" value="Ubl_ubiquitin_like"/>
    <property type="match status" value="1"/>
</dbReference>
<dbReference type="Gene3D" id="3.10.20.90">
    <property type="entry name" value="Phosphatidylinositol 3-kinase Catalytic Subunit, Chain A, domain 1"/>
    <property type="match status" value="1"/>
</dbReference>
<dbReference type="PANTHER" id="PTHR48169">
    <property type="entry name" value="DED DOMAIN-CONTAINING PROTEIN"/>
    <property type="match status" value="1"/>
</dbReference>
<dbReference type="SUPFAM" id="SSF47986">
    <property type="entry name" value="DEATH domain"/>
    <property type="match status" value="1"/>
</dbReference>
<feature type="domain" description="DED" evidence="3">
    <location>
        <begin position="12"/>
        <end position="90"/>
    </location>
</feature>
<evidence type="ECO:0000313" key="5">
    <source>
        <dbReference type="Proteomes" id="UP000225706"/>
    </source>
</evidence>
<dbReference type="EMBL" id="LSMT01000015">
    <property type="protein sequence ID" value="PFX33152.1"/>
    <property type="molecule type" value="Genomic_DNA"/>
</dbReference>
<dbReference type="GO" id="GO:0006915">
    <property type="term" value="P:apoptotic process"/>
    <property type="evidence" value="ECO:0007669"/>
    <property type="project" value="UniProtKB-KW"/>
</dbReference>
<keyword evidence="5" id="KW-1185">Reference proteome</keyword>
<dbReference type="CDD" id="cd08336">
    <property type="entry name" value="DED_FADD"/>
    <property type="match status" value="1"/>
</dbReference>
<feature type="compositionally biased region" description="Polar residues" evidence="2">
    <location>
        <begin position="231"/>
        <end position="248"/>
    </location>
</feature>
<gene>
    <name evidence="4" type="ORF">AWC38_SpisGene2029</name>
</gene>
<evidence type="ECO:0000313" key="4">
    <source>
        <dbReference type="EMBL" id="PFX33152.1"/>
    </source>
</evidence>
<dbReference type="Pfam" id="PF01335">
    <property type="entry name" value="DED"/>
    <property type="match status" value="1"/>
</dbReference>
<organism evidence="4 5">
    <name type="scientific">Stylophora pistillata</name>
    <name type="common">Smooth cauliflower coral</name>
    <dbReference type="NCBI Taxonomy" id="50429"/>
    <lineage>
        <taxon>Eukaryota</taxon>
        <taxon>Metazoa</taxon>
        <taxon>Cnidaria</taxon>
        <taxon>Anthozoa</taxon>
        <taxon>Hexacorallia</taxon>
        <taxon>Scleractinia</taxon>
        <taxon>Astrocoeniina</taxon>
        <taxon>Pocilloporidae</taxon>
        <taxon>Stylophora</taxon>
    </lineage>
</organism>
<dbReference type="OrthoDB" id="5989976at2759"/>
<evidence type="ECO:0000256" key="1">
    <source>
        <dbReference type="ARBA" id="ARBA00022703"/>
    </source>
</evidence>
<dbReference type="GO" id="GO:0042981">
    <property type="term" value="P:regulation of apoptotic process"/>
    <property type="evidence" value="ECO:0007669"/>
    <property type="project" value="InterPro"/>
</dbReference>
<dbReference type="Proteomes" id="UP000225706">
    <property type="component" value="Unassembled WGS sequence"/>
</dbReference>
<reference evidence="5" key="1">
    <citation type="journal article" date="2017" name="bioRxiv">
        <title>Comparative analysis of the genomes of Stylophora pistillata and Acropora digitifera provides evidence for extensive differences between species of corals.</title>
        <authorList>
            <person name="Voolstra C.R."/>
            <person name="Li Y."/>
            <person name="Liew Y.J."/>
            <person name="Baumgarten S."/>
            <person name="Zoccola D."/>
            <person name="Flot J.-F."/>
            <person name="Tambutte S."/>
            <person name="Allemand D."/>
            <person name="Aranda M."/>
        </authorList>
    </citation>
    <scope>NUCLEOTIDE SEQUENCE [LARGE SCALE GENOMIC DNA]</scope>
</reference>
<accession>A0A2B4SX31</accession>